<comment type="caution">
    <text evidence="1">The sequence shown here is derived from an EMBL/GenBank/DDBJ whole genome shotgun (WGS) entry which is preliminary data.</text>
</comment>
<accession>A0A369JXK6</accession>
<dbReference type="AlphaFoldDB" id="A0A369JXK6"/>
<organism evidence="1 2">
    <name type="scientific">Hypsizygus marmoreus</name>
    <name type="common">White beech mushroom</name>
    <name type="synonym">Agaricus marmoreus</name>
    <dbReference type="NCBI Taxonomy" id="39966"/>
    <lineage>
        <taxon>Eukaryota</taxon>
        <taxon>Fungi</taxon>
        <taxon>Dikarya</taxon>
        <taxon>Basidiomycota</taxon>
        <taxon>Agaricomycotina</taxon>
        <taxon>Agaricomycetes</taxon>
        <taxon>Agaricomycetidae</taxon>
        <taxon>Agaricales</taxon>
        <taxon>Tricholomatineae</taxon>
        <taxon>Lyophyllaceae</taxon>
        <taxon>Hypsizygus</taxon>
    </lineage>
</organism>
<protein>
    <submittedName>
        <fullName evidence="1">Uncharacterized protein</fullName>
    </submittedName>
</protein>
<evidence type="ECO:0000313" key="2">
    <source>
        <dbReference type="Proteomes" id="UP000076154"/>
    </source>
</evidence>
<sequence length="105" mass="11640">MLRTVDDNPGRQDVPTLVPPGHHPFVENLVGDVEAQAIVLLAPGVAHRFQMQEPAVPRRLRVDVGTAPRQQAVMRQQADMHRQAAETLILLREGNQETNVSLLPL</sequence>
<dbReference type="EMBL" id="LUEZ02000029">
    <property type="protein sequence ID" value="RDB26498.1"/>
    <property type="molecule type" value="Genomic_DNA"/>
</dbReference>
<dbReference type="Proteomes" id="UP000076154">
    <property type="component" value="Unassembled WGS sequence"/>
</dbReference>
<keyword evidence="2" id="KW-1185">Reference proteome</keyword>
<name>A0A369JXK6_HYPMA</name>
<gene>
    <name evidence="1" type="ORF">Hypma_005627</name>
</gene>
<reference evidence="1" key="1">
    <citation type="submission" date="2018-04" db="EMBL/GenBank/DDBJ databases">
        <title>Whole genome sequencing of Hypsizygus marmoreus.</title>
        <authorList>
            <person name="Choi I.-G."/>
            <person name="Min B."/>
            <person name="Kim J.-G."/>
            <person name="Kim S."/>
            <person name="Oh Y.-L."/>
            <person name="Kong W.-S."/>
            <person name="Park H."/>
            <person name="Jeong J."/>
            <person name="Song E.-S."/>
        </authorList>
    </citation>
    <scope>NUCLEOTIDE SEQUENCE [LARGE SCALE GENOMIC DNA]</scope>
    <source>
        <strain evidence="1">51987-8</strain>
    </source>
</reference>
<evidence type="ECO:0000313" key="1">
    <source>
        <dbReference type="EMBL" id="RDB26498.1"/>
    </source>
</evidence>
<proteinExistence type="predicted"/>
<dbReference type="InParanoid" id="A0A369JXK6"/>